<dbReference type="PANTHER" id="PTHR43575:SF1">
    <property type="entry name" value="PROTEIN ABCI7, CHLOROPLASTIC"/>
    <property type="match status" value="1"/>
</dbReference>
<feature type="region of interest" description="Disordered" evidence="1">
    <location>
        <begin position="1"/>
        <end position="28"/>
    </location>
</feature>
<dbReference type="EMBL" id="JAUJYN010000011">
    <property type="protein sequence ID" value="KAK1260723.1"/>
    <property type="molecule type" value="Genomic_DNA"/>
</dbReference>
<comment type="caution">
    <text evidence="3">The sequence shown here is derived from an EMBL/GenBank/DDBJ whole genome shotgun (WGS) entry which is preliminary data.</text>
</comment>
<dbReference type="GO" id="GO:0016226">
    <property type="term" value="P:iron-sulfur cluster assembly"/>
    <property type="evidence" value="ECO:0007669"/>
    <property type="project" value="InterPro"/>
</dbReference>
<dbReference type="SUPFAM" id="SSF101960">
    <property type="entry name" value="Stabilizer of iron transporter SufD"/>
    <property type="match status" value="1"/>
</dbReference>
<organism evidence="3 4">
    <name type="scientific">Acorus gramineus</name>
    <name type="common">Dwarf sweet flag</name>
    <dbReference type="NCBI Taxonomy" id="55184"/>
    <lineage>
        <taxon>Eukaryota</taxon>
        <taxon>Viridiplantae</taxon>
        <taxon>Streptophyta</taxon>
        <taxon>Embryophyta</taxon>
        <taxon>Tracheophyta</taxon>
        <taxon>Spermatophyta</taxon>
        <taxon>Magnoliopsida</taxon>
        <taxon>Liliopsida</taxon>
        <taxon>Acoraceae</taxon>
        <taxon>Acorus</taxon>
    </lineage>
</organism>
<dbReference type="InterPro" id="IPR055346">
    <property type="entry name" value="Fe-S_cluster_assembly_SufBD"/>
</dbReference>
<feature type="compositionally biased region" description="Basic residues" evidence="1">
    <location>
        <begin position="12"/>
        <end position="21"/>
    </location>
</feature>
<proteinExistence type="predicted"/>
<evidence type="ECO:0000259" key="2">
    <source>
        <dbReference type="Pfam" id="PF01458"/>
    </source>
</evidence>
<name>A0AAV9A9A9_ACOGR</name>
<protein>
    <recommendedName>
        <fullName evidence="2">SUF system FeS cluster assembly SufBD core domain-containing protein</fullName>
    </recommendedName>
</protein>
<evidence type="ECO:0000313" key="4">
    <source>
        <dbReference type="Proteomes" id="UP001179952"/>
    </source>
</evidence>
<evidence type="ECO:0000256" key="1">
    <source>
        <dbReference type="SAM" id="MobiDB-lite"/>
    </source>
</evidence>
<feature type="domain" description="SUF system FeS cluster assembly SufBD core" evidence="2">
    <location>
        <begin position="213"/>
        <end position="343"/>
    </location>
</feature>
<keyword evidence="4" id="KW-1185">Reference proteome</keyword>
<dbReference type="InterPro" id="IPR000825">
    <property type="entry name" value="SUF_FeS_clus_asmbl_SufBD_core"/>
</dbReference>
<dbReference type="Pfam" id="PF01458">
    <property type="entry name" value="SUFBD_core"/>
    <property type="match status" value="1"/>
</dbReference>
<dbReference type="AlphaFoldDB" id="A0AAV9A9A9"/>
<gene>
    <name evidence="3" type="ORF">QJS04_geneDACA023047</name>
</gene>
<dbReference type="InterPro" id="IPR037284">
    <property type="entry name" value="SUF_FeS_clus_asmbl_SufBD_sf"/>
</dbReference>
<feature type="compositionally biased region" description="Low complexity" evidence="1">
    <location>
        <begin position="1"/>
        <end position="11"/>
    </location>
</feature>
<sequence>MSSSTTTSHLLHPFHHHHLPKPKPSPPRLRLPLRLRSALSDPRLLHLAEKLEDSVSPSLPLLHNLRLSSSDSILSKSWPTRRDDHFRYTDLSLLKSSQIEPSPPPPSSPLPDEPQLFPNRLYILDGHVIPSLSSLPNLPNGVYVGGISGVPDRIAGSVLDSFSGFRDGDLFWDLNGIGAPDVAVVYVPEGCRVEEPLHLKYVFSGGGGERQLAVSNPRVLVVVERGGEIGIVEEFGGGGDGYWANSVAEVAIGEGGRVSHSYVQRQELGSAHTKWTLVRQGSSSTYELVEISTGGKLSRHNLHIQQLGSDTVTELSSFHMSRSDQLLDLHSKLVLDHPRGYAQQTDAGQQTRSLPLTPRPCINVKPNLKIIADDVKCSHGAAISNLEDSQQLFYFKARGIDTQTARDAVVFSFGAEVLSRLPYEALRKSLASDLKGLIADKESLNLPDEI</sequence>
<reference evidence="3" key="1">
    <citation type="journal article" date="2023" name="Nat. Commun.">
        <title>Diploid and tetraploid genomes of Acorus and the evolution of monocots.</title>
        <authorList>
            <person name="Ma L."/>
            <person name="Liu K.W."/>
            <person name="Li Z."/>
            <person name="Hsiao Y.Y."/>
            <person name="Qi Y."/>
            <person name="Fu T."/>
            <person name="Tang G.D."/>
            <person name="Zhang D."/>
            <person name="Sun W.H."/>
            <person name="Liu D.K."/>
            <person name="Li Y."/>
            <person name="Chen G.Z."/>
            <person name="Liu X.D."/>
            <person name="Liao X.Y."/>
            <person name="Jiang Y.T."/>
            <person name="Yu X."/>
            <person name="Hao Y."/>
            <person name="Huang J."/>
            <person name="Zhao X.W."/>
            <person name="Ke S."/>
            <person name="Chen Y.Y."/>
            <person name="Wu W.L."/>
            <person name="Hsu J.L."/>
            <person name="Lin Y.F."/>
            <person name="Huang M.D."/>
            <person name="Li C.Y."/>
            <person name="Huang L."/>
            <person name="Wang Z.W."/>
            <person name="Zhao X."/>
            <person name="Zhong W.Y."/>
            <person name="Peng D.H."/>
            <person name="Ahmad S."/>
            <person name="Lan S."/>
            <person name="Zhang J.S."/>
            <person name="Tsai W.C."/>
            <person name="Van de Peer Y."/>
            <person name="Liu Z.J."/>
        </authorList>
    </citation>
    <scope>NUCLEOTIDE SEQUENCE</scope>
    <source>
        <strain evidence="3">SCP</strain>
    </source>
</reference>
<evidence type="ECO:0000313" key="3">
    <source>
        <dbReference type="EMBL" id="KAK1260723.1"/>
    </source>
</evidence>
<dbReference type="PANTHER" id="PTHR43575">
    <property type="entry name" value="PROTEIN ABCI7, CHLOROPLASTIC"/>
    <property type="match status" value="1"/>
</dbReference>
<reference evidence="3" key="2">
    <citation type="submission" date="2023-06" db="EMBL/GenBank/DDBJ databases">
        <authorList>
            <person name="Ma L."/>
            <person name="Liu K.-W."/>
            <person name="Li Z."/>
            <person name="Hsiao Y.-Y."/>
            <person name="Qi Y."/>
            <person name="Fu T."/>
            <person name="Tang G."/>
            <person name="Zhang D."/>
            <person name="Sun W.-H."/>
            <person name="Liu D.-K."/>
            <person name="Li Y."/>
            <person name="Chen G.-Z."/>
            <person name="Liu X.-D."/>
            <person name="Liao X.-Y."/>
            <person name="Jiang Y.-T."/>
            <person name="Yu X."/>
            <person name="Hao Y."/>
            <person name="Huang J."/>
            <person name="Zhao X.-W."/>
            <person name="Ke S."/>
            <person name="Chen Y.-Y."/>
            <person name="Wu W.-L."/>
            <person name="Hsu J.-L."/>
            <person name="Lin Y.-F."/>
            <person name="Huang M.-D."/>
            <person name="Li C.-Y."/>
            <person name="Huang L."/>
            <person name="Wang Z.-W."/>
            <person name="Zhao X."/>
            <person name="Zhong W.-Y."/>
            <person name="Peng D.-H."/>
            <person name="Ahmad S."/>
            <person name="Lan S."/>
            <person name="Zhang J.-S."/>
            <person name="Tsai W.-C."/>
            <person name="Van De Peer Y."/>
            <person name="Liu Z.-J."/>
        </authorList>
    </citation>
    <scope>NUCLEOTIDE SEQUENCE</scope>
    <source>
        <strain evidence="3">SCP</strain>
        <tissue evidence="3">Leaves</tissue>
    </source>
</reference>
<accession>A0AAV9A9A9</accession>
<dbReference type="Proteomes" id="UP001179952">
    <property type="component" value="Unassembled WGS sequence"/>
</dbReference>